<dbReference type="GO" id="GO:0006508">
    <property type="term" value="P:proteolysis"/>
    <property type="evidence" value="ECO:0007669"/>
    <property type="project" value="InterPro"/>
</dbReference>
<feature type="region of interest" description="Disordered" evidence="1">
    <location>
        <begin position="183"/>
        <end position="216"/>
    </location>
</feature>
<dbReference type="PANTHER" id="PTHR11731">
    <property type="entry name" value="PROTEASE FAMILY S9B,C DIPEPTIDYL-PEPTIDASE IV-RELATED"/>
    <property type="match status" value="1"/>
</dbReference>
<keyword evidence="2" id="KW-0732">Signal</keyword>
<evidence type="ECO:0000256" key="2">
    <source>
        <dbReference type="SAM" id="SignalP"/>
    </source>
</evidence>
<dbReference type="Gene3D" id="3.40.50.1820">
    <property type="entry name" value="alpha/beta hydrolase"/>
    <property type="match status" value="1"/>
</dbReference>
<evidence type="ECO:0000259" key="3">
    <source>
        <dbReference type="Pfam" id="PF00326"/>
    </source>
</evidence>
<proteinExistence type="predicted"/>
<sequence>MKPVTFAAAGSLALALALSALMPLQAQTAPTAAAVPTLEQIFRAQPYRGADAKDAAFSHSGRYLAYRWNPFGEPGADLWVHDTRTGRTQRVTSPQVMAAFEAPEDLARFDKKLKQRDTEWAERQARELAQQAYLRGDKVDLSQWETAAIETLKKELADRKAKDDAQKAADKAEAEAEKQAMAALAARRAGKPAPAASAASAAAASEKKDDKKDDKEKELWELRDELKKKLAREKLKPTDLYPGVAQFVWAHKADELVFQYRGGLYRWRADDKAPAPLVATQRQLRVVAYAPDDAGIVFMDETRVLRARFNQAGVQILNRELIHPDDEQKKYRIERTVISEDGRWMSLQASAPRLDADGKPVPDAGRKVEIMNYDERWATAKKVDREVSDDKRSIKPLALYIRAVPRAGEAPRKQPAPVFTNAGGDVWFEMSEVAWARDGSHYAFTTWEREKELLRVYIGSTCPRPAGTPAAPQGGAAGLGSGPAACADETAKPELVLERRGDVGHEVVSVVEPRFTPDGKSLVLALDEAGWRQAYAIDVATRALRPLVKGEFEAYEVVGFTADSKAMFVLANAGDTAAMNLFRVDMASGAMQALGAPGEYHRAAAVSEDGRWAAADAGNWAQRPELKLIAVDGKARTATLTDSTDKDWAAVDVLRPERFHYANRHGDRIEGYVFRPAGWKASDKRPAVVYVYGGPLNDRHIVEVDSFQNTAYLFGMYMAARHGYVMLAVDPRGHSNYGRRFSDANWEHPGEPQAEDLEDLVKLLPAQFGVDANRVGLNGWSFGGFQTQYTMYTRPDLFAAGIAGAGPTEWENYNSWYSGRTLGKTERSKPSLRRFSLLPLARGLKKPLLLVHGMQDPNVLFQDTVNVYRALLESGKAPLVELFLDPDGVHGLGGVVKPATWHRKYEAFWLRNLGAAAP</sequence>
<dbReference type="InterPro" id="IPR050278">
    <property type="entry name" value="Serine_Prot_S9B/DPPIV"/>
</dbReference>
<dbReference type="SUPFAM" id="SSF82171">
    <property type="entry name" value="DPP6 N-terminal domain-like"/>
    <property type="match status" value="1"/>
</dbReference>
<feature type="compositionally biased region" description="Low complexity" evidence="1">
    <location>
        <begin position="183"/>
        <end position="204"/>
    </location>
</feature>
<comment type="caution">
    <text evidence="5">The sequence shown here is derived from an EMBL/GenBank/DDBJ whole genome shotgun (WGS) entry which is preliminary data.</text>
</comment>
<dbReference type="Pfam" id="PF00326">
    <property type="entry name" value="Peptidase_S9"/>
    <property type="match status" value="1"/>
</dbReference>
<evidence type="ECO:0000313" key="6">
    <source>
        <dbReference type="Proteomes" id="UP000295110"/>
    </source>
</evidence>
<evidence type="ECO:0000313" key="5">
    <source>
        <dbReference type="EMBL" id="TCU88907.1"/>
    </source>
</evidence>
<dbReference type="Pfam" id="PF00930">
    <property type="entry name" value="DPPIV_N"/>
    <property type="match status" value="1"/>
</dbReference>
<dbReference type="EMBL" id="SMBU01000038">
    <property type="protein sequence ID" value="TCU88907.1"/>
    <property type="molecule type" value="Genomic_DNA"/>
</dbReference>
<dbReference type="GO" id="GO:0008236">
    <property type="term" value="F:serine-type peptidase activity"/>
    <property type="evidence" value="ECO:0007669"/>
    <property type="project" value="InterPro"/>
</dbReference>
<feature type="domain" description="Dipeptidylpeptidase IV N-terminal" evidence="4">
    <location>
        <begin position="431"/>
        <end position="611"/>
    </location>
</feature>
<protein>
    <submittedName>
        <fullName evidence="5">Dipeptidyl peptidase IV (DPP IV)-like protein</fullName>
    </submittedName>
</protein>
<feature type="chain" id="PRO_5020723188" evidence="2">
    <location>
        <begin position="29"/>
        <end position="918"/>
    </location>
</feature>
<name>A0A4R3UFD6_ROSSA</name>
<dbReference type="InterPro" id="IPR029058">
    <property type="entry name" value="AB_hydrolase_fold"/>
</dbReference>
<evidence type="ECO:0000256" key="1">
    <source>
        <dbReference type="SAM" id="MobiDB-lite"/>
    </source>
</evidence>
<gene>
    <name evidence="5" type="ORF">EV671_103820</name>
</gene>
<feature type="domain" description="Peptidase S9 prolyl oligopeptidase catalytic" evidence="3">
    <location>
        <begin position="716"/>
        <end position="914"/>
    </location>
</feature>
<feature type="compositionally biased region" description="Basic and acidic residues" evidence="1">
    <location>
        <begin position="205"/>
        <end position="216"/>
    </location>
</feature>
<dbReference type="SUPFAM" id="SSF53474">
    <property type="entry name" value="alpha/beta-Hydrolases"/>
    <property type="match status" value="1"/>
</dbReference>
<dbReference type="PANTHER" id="PTHR11731:SF193">
    <property type="entry name" value="DIPEPTIDYL PEPTIDASE 9"/>
    <property type="match status" value="1"/>
</dbReference>
<dbReference type="GO" id="GO:0008239">
    <property type="term" value="F:dipeptidyl-peptidase activity"/>
    <property type="evidence" value="ECO:0007669"/>
    <property type="project" value="TreeGrafter"/>
</dbReference>
<dbReference type="Gene3D" id="2.140.10.30">
    <property type="entry name" value="Dipeptidylpeptidase IV, N-terminal domain"/>
    <property type="match status" value="1"/>
</dbReference>
<organism evidence="5 6">
    <name type="scientific">Roseateles saccharophilus</name>
    <name type="common">Pseudomonas saccharophila</name>
    <dbReference type="NCBI Taxonomy" id="304"/>
    <lineage>
        <taxon>Bacteria</taxon>
        <taxon>Pseudomonadati</taxon>
        <taxon>Pseudomonadota</taxon>
        <taxon>Betaproteobacteria</taxon>
        <taxon>Burkholderiales</taxon>
        <taxon>Sphaerotilaceae</taxon>
        <taxon>Roseateles</taxon>
    </lineage>
</organism>
<dbReference type="Proteomes" id="UP000295110">
    <property type="component" value="Unassembled WGS sequence"/>
</dbReference>
<reference evidence="5 6" key="1">
    <citation type="submission" date="2019-03" db="EMBL/GenBank/DDBJ databases">
        <title>Genomic Encyclopedia of Type Strains, Phase IV (KMG-IV): sequencing the most valuable type-strain genomes for metagenomic binning, comparative biology and taxonomic classification.</title>
        <authorList>
            <person name="Goeker M."/>
        </authorList>
    </citation>
    <scope>NUCLEOTIDE SEQUENCE [LARGE SCALE GENOMIC DNA]</scope>
    <source>
        <strain evidence="5 6">DSM 654</strain>
    </source>
</reference>
<accession>A0A4R3UFD6</accession>
<dbReference type="InterPro" id="IPR002469">
    <property type="entry name" value="Peptidase_S9B_N"/>
</dbReference>
<evidence type="ECO:0000259" key="4">
    <source>
        <dbReference type="Pfam" id="PF00930"/>
    </source>
</evidence>
<feature type="signal peptide" evidence="2">
    <location>
        <begin position="1"/>
        <end position="28"/>
    </location>
</feature>
<dbReference type="OrthoDB" id="9812921at2"/>
<keyword evidence="6" id="KW-1185">Reference proteome</keyword>
<dbReference type="InterPro" id="IPR001375">
    <property type="entry name" value="Peptidase_S9_cat"/>
</dbReference>
<dbReference type="AlphaFoldDB" id="A0A4R3UFD6"/>